<dbReference type="SUPFAM" id="SSF52833">
    <property type="entry name" value="Thioredoxin-like"/>
    <property type="match status" value="1"/>
</dbReference>
<reference evidence="1" key="1">
    <citation type="journal article" date="2021" name="PeerJ">
        <title>Extensive microbial diversity within the chicken gut microbiome revealed by metagenomics and culture.</title>
        <authorList>
            <person name="Gilroy R."/>
            <person name="Ravi A."/>
            <person name="Getino M."/>
            <person name="Pursley I."/>
            <person name="Horton D.L."/>
            <person name="Alikhan N.F."/>
            <person name="Baker D."/>
            <person name="Gharbi K."/>
            <person name="Hall N."/>
            <person name="Watson M."/>
            <person name="Adriaenssens E.M."/>
            <person name="Foster-Nyarko E."/>
            <person name="Jarju S."/>
            <person name="Secka A."/>
            <person name="Antonio M."/>
            <person name="Oren A."/>
            <person name="Chaudhuri R.R."/>
            <person name="La Ragione R."/>
            <person name="Hildebrand F."/>
            <person name="Pallen M.J."/>
        </authorList>
    </citation>
    <scope>NUCLEOTIDE SEQUENCE</scope>
    <source>
        <strain evidence="1">ChiBcec16_6824</strain>
    </source>
</reference>
<dbReference type="Proteomes" id="UP000823868">
    <property type="component" value="Unassembled WGS sequence"/>
</dbReference>
<name>A0A9D2BZH9_9FIRM</name>
<reference evidence="1" key="2">
    <citation type="submission" date="2021-04" db="EMBL/GenBank/DDBJ databases">
        <authorList>
            <person name="Gilroy R."/>
        </authorList>
    </citation>
    <scope>NUCLEOTIDE SEQUENCE</scope>
    <source>
        <strain evidence="1">ChiBcec16_6824</strain>
    </source>
</reference>
<dbReference type="PROSITE" id="PS51354">
    <property type="entry name" value="GLUTAREDOXIN_2"/>
    <property type="match status" value="1"/>
</dbReference>
<sequence length="88" mass="10452">MKEILMFVQDGCPHCKRALKWHEVLTEKFHPEWKNVPIRMVDENVEKEYAESFDYYYVPTYYVDGVKIHEGPVTQQDVEKVFAAALEN</sequence>
<dbReference type="Gene3D" id="3.40.30.10">
    <property type="entry name" value="Glutaredoxin"/>
    <property type="match status" value="1"/>
</dbReference>
<gene>
    <name evidence="1" type="ORF">H9841_10780</name>
</gene>
<evidence type="ECO:0000313" key="2">
    <source>
        <dbReference type="Proteomes" id="UP000823868"/>
    </source>
</evidence>
<protein>
    <submittedName>
        <fullName evidence="1">Thioredoxin</fullName>
    </submittedName>
</protein>
<proteinExistence type="predicted"/>
<dbReference type="EMBL" id="DXDX01000196">
    <property type="protein sequence ID" value="HIY22367.1"/>
    <property type="molecule type" value="Genomic_DNA"/>
</dbReference>
<dbReference type="InterPro" id="IPR036249">
    <property type="entry name" value="Thioredoxin-like_sf"/>
</dbReference>
<organism evidence="1 2">
    <name type="scientific">Candidatus Flavonifractor merdigallinarum</name>
    <dbReference type="NCBI Taxonomy" id="2838589"/>
    <lineage>
        <taxon>Bacteria</taxon>
        <taxon>Bacillati</taxon>
        <taxon>Bacillota</taxon>
        <taxon>Clostridia</taxon>
        <taxon>Eubacteriales</taxon>
        <taxon>Oscillospiraceae</taxon>
        <taxon>Flavonifractor</taxon>
    </lineage>
</organism>
<accession>A0A9D2BZH9</accession>
<evidence type="ECO:0000313" key="1">
    <source>
        <dbReference type="EMBL" id="HIY22367.1"/>
    </source>
</evidence>
<dbReference type="AlphaFoldDB" id="A0A9D2BZH9"/>
<comment type="caution">
    <text evidence="1">The sequence shown here is derived from an EMBL/GenBank/DDBJ whole genome shotgun (WGS) entry which is preliminary data.</text>
</comment>